<organism evidence="9 10">
    <name type="scientific">Phanerochaete sordida</name>
    <dbReference type="NCBI Taxonomy" id="48140"/>
    <lineage>
        <taxon>Eukaryota</taxon>
        <taxon>Fungi</taxon>
        <taxon>Dikarya</taxon>
        <taxon>Basidiomycota</taxon>
        <taxon>Agaricomycotina</taxon>
        <taxon>Agaricomycetes</taxon>
        <taxon>Polyporales</taxon>
        <taxon>Phanerochaetaceae</taxon>
        <taxon>Phanerochaete</taxon>
    </lineage>
</organism>
<dbReference type="PANTHER" id="PTHR31658">
    <property type="entry name" value="CONSERVED OLIGOMERIC GOLGI COMPLEX SUBUNIT 1"/>
    <property type="match status" value="1"/>
</dbReference>
<comment type="caution">
    <text evidence="9">The sequence shown here is derived from an EMBL/GenBank/DDBJ whole genome shotgun (WGS) entry which is preliminary data.</text>
</comment>
<dbReference type="GO" id="GO:0000139">
    <property type="term" value="C:Golgi membrane"/>
    <property type="evidence" value="ECO:0007669"/>
    <property type="project" value="UniProtKB-SubCell"/>
</dbReference>
<dbReference type="EMBL" id="BPQB01000003">
    <property type="protein sequence ID" value="GJE85819.1"/>
    <property type="molecule type" value="Genomic_DNA"/>
</dbReference>
<evidence type="ECO:0000313" key="9">
    <source>
        <dbReference type="EMBL" id="GJE85819.1"/>
    </source>
</evidence>
<evidence type="ECO:0000256" key="3">
    <source>
        <dbReference type="ARBA" id="ARBA00020978"/>
    </source>
</evidence>
<feature type="region of interest" description="Disordered" evidence="8">
    <location>
        <begin position="1"/>
        <end position="50"/>
    </location>
</feature>
<dbReference type="GO" id="GO:0017119">
    <property type="term" value="C:Golgi transport complex"/>
    <property type="evidence" value="ECO:0007669"/>
    <property type="project" value="InterPro"/>
</dbReference>
<dbReference type="Pfam" id="PF08700">
    <property type="entry name" value="VPS51_Exo84_N"/>
    <property type="match status" value="1"/>
</dbReference>
<dbReference type="AlphaFoldDB" id="A0A9P3G167"/>
<evidence type="ECO:0000256" key="5">
    <source>
        <dbReference type="ARBA" id="ARBA00022927"/>
    </source>
</evidence>
<reference evidence="9 10" key="1">
    <citation type="submission" date="2021-08" db="EMBL/GenBank/DDBJ databases">
        <title>Draft Genome Sequence of Phanerochaete sordida strain YK-624.</title>
        <authorList>
            <person name="Mori T."/>
            <person name="Dohra H."/>
            <person name="Suzuki T."/>
            <person name="Kawagishi H."/>
            <person name="Hirai H."/>
        </authorList>
    </citation>
    <scope>NUCLEOTIDE SEQUENCE [LARGE SCALE GENOMIC DNA]</scope>
    <source>
        <strain evidence="9 10">YK-624</strain>
    </source>
</reference>
<comment type="subcellular location">
    <subcellularLocation>
        <location evidence="1">Golgi apparatus membrane</location>
        <topology evidence="1">Peripheral membrane protein</topology>
    </subcellularLocation>
</comment>
<evidence type="ECO:0000256" key="4">
    <source>
        <dbReference type="ARBA" id="ARBA00022448"/>
    </source>
</evidence>
<feature type="region of interest" description="Disordered" evidence="8">
    <location>
        <begin position="294"/>
        <end position="330"/>
    </location>
</feature>
<evidence type="ECO:0000256" key="1">
    <source>
        <dbReference type="ARBA" id="ARBA00004395"/>
    </source>
</evidence>
<dbReference type="Proteomes" id="UP000703269">
    <property type="component" value="Unassembled WGS sequence"/>
</dbReference>
<evidence type="ECO:0000256" key="2">
    <source>
        <dbReference type="ARBA" id="ARBA00006653"/>
    </source>
</evidence>
<accession>A0A9P3G167</accession>
<evidence type="ECO:0000313" key="10">
    <source>
        <dbReference type="Proteomes" id="UP000703269"/>
    </source>
</evidence>
<sequence>MARRPSTVSLSSVGSGSGLPKLAQLPPLPGLPSRPSRSLSNGTPPISRKASVNAAQIDFRSGENWDPDDLFTRHTVAEVKVIQQRLRADADAKQEELRLMVGERYRDLLQASTSIISLGHSSNHVLHALGEMRAVTSAIETVESPKLAGPGQGDTQLQSMQSLAAHLKLLLDSPEHLWRLMEKKMYLHAAWLFLLSRVVHRSLLRHSANGEEEGLANLGIDISEQFPLVQRQWEAISQFRSQITHKATLSLREPNLNSSEVCAILFALHLLESRPFAEALNTFLSQRSRSLTTALSRHKERIPNGNGSAPELSRLESRSTDSQTSKAELRDVRQKSKAVLDIVSRTLGSARAVFLGDANEPPLMQRVITHIHAPVPSSSDDLPSEVRVTSQTLLSSLPSSNHFLLLPEAIKGYKPYLDADSLSQEKQARFSSSLVDWFEGARENLRTAMTSWFANLATVRELWETRALCRKSIRTSQGLNAEEKGLLNGTVDAICRARAEQIWKSMLTSTDVAFREHLDSALTELRQPDGLDKLDAQPVRYMLQAPTITFSSHGGKSPSLPFRQYSHSLEQQISGRTPLLQDVLNTVETRIQALRQDLDTMRGQDEDTQMLASQLVEHYCNDADSMCNSICDALQAALDHLQEVSASALCQMVFLARLADELASSSRLLKRIGCSVSATDSFRTRLQALCQSIMERWQGHVIDKALDDYWSYFHGSAVDHKTDDVPERDPARPTVAAVNSVLVLTTSLQQLGGLLDPSRANVRTRRLLEGFATNFLRRLQENSEHPDLAQADVAKDLVFLYVLVTAWPSDDASIGSQLREAATAMSSQDFDSARVAMMSTVTKMQLLFGLLLPSASLEEKTHGQPKAKSPPIEPQSHTAIEVVKPSARFGLLLVGTSHGR</sequence>
<dbReference type="OrthoDB" id="46189at2759"/>
<dbReference type="GO" id="GO:0006891">
    <property type="term" value="P:intra-Golgi vesicle-mediated transport"/>
    <property type="evidence" value="ECO:0007669"/>
    <property type="project" value="InterPro"/>
</dbReference>
<evidence type="ECO:0000256" key="7">
    <source>
        <dbReference type="ARBA" id="ARBA00023136"/>
    </source>
</evidence>
<gene>
    <name evidence="9" type="ORF">PsYK624_018980</name>
</gene>
<dbReference type="InterPro" id="IPR033370">
    <property type="entry name" value="COG1"/>
</dbReference>
<keyword evidence="6" id="KW-0333">Golgi apparatus</keyword>
<keyword evidence="7" id="KW-0472">Membrane</keyword>
<keyword evidence="5" id="KW-0653">Protein transport</keyword>
<name>A0A9P3G167_9APHY</name>
<evidence type="ECO:0000256" key="6">
    <source>
        <dbReference type="ARBA" id="ARBA00023034"/>
    </source>
</evidence>
<comment type="similarity">
    <text evidence="2">Belongs to the COG1 family.</text>
</comment>
<evidence type="ECO:0000256" key="8">
    <source>
        <dbReference type="SAM" id="MobiDB-lite"/>
    </source>
</evidence>
<protein>
    <recommendedName>
        <fullName evidence="3">Conserved oligomeric Golgi complex subunit 1</fullName>
    </recommendedName>
</protein>
<dbReference type="PANTHER" id="PTHR31658:SF0">
    <property type="entry name" value="CONSERVED OLIGOMERIC GOLGI COMPLEX SUBUNIT 1"/>
    <property type="match status" value="1"/>
</dbReference>
<proteinExistence type="inferred from homology"/>
<dbReference type="GO" id="GO:0015031">
    <property type="term" value="P:protein transport"/>
    <property type="evidence" value="ECO:0007669"/>
    <property type="project" value="UniProtKB-KW"/>
</dbReference>
<keyword evidence="4" id="KW-0813">Transport</keyword>
<keyword evidence="10" id="KW-1185">Reference proteome</keyword>